<name>A0A2U1QFM8_ARTAN</name>
<gene>
    <name evidence="1" type="ORF">CTI12_AA035850</name>
</gene>
<comment type="caution">
    <text evidence="1">The sequence shown here is derived from an EMBL/GenBank/DDBJ whole genome shotgun (WGS) entry which is preliminary data.</text>
</comment>
<dbReference type="OrthoDB" id="2272416at2759"/>
<dbReference type="EMBL" id="PKPP01000159">
    <property type="protein sequence ID" value="PWA96795.1"/>
    <property type="molecule type" value="Genomic_DNA"/>
</dbReference>
<accession>A0A2U1QFM8</accession>
<dbReference type="Proteomes" id="UP000245207">
    <property type="component" value="Unassembled WGS sequence"/>
</dbReference>
<organism evidence="1 2">
    <name type="scientific">Artemisia annua</name>
    <name type="common">Sweet wormwood</name>
    <dbReference type="NCBI Taxonomy" id="35608"/>
    <lineage>
        <taxon>Eukaryota</taxon>
        <taxon>Viridiplantae</taxon>
        <taxon>Streptophyta</taxon>
        <taxon>Embryophyta</taxon>
        <taxon>Tracheophyta</taxon>
        <taxon>Spermatophyta</taxon>
        <taxon>Magnoliopsida</taxon>
        <taxon>eudicotyledons</taxon>
        <taxon>Gunneridae</taxon>
        <taxon>Pentapetalae</taxon>
        <taxon>asterids</taxon>
        <taxon>campanulids</taxon>
        <taxon>Asterales</taxon>
        <taxon>Asteraceae</taxon>
        <taxon>Asteroideae</taxon>
        <taxon>Anthemideae</taxon>
        <taxon>Artemisiinae</taxon>
        <taxon>Artemisia</taxon>
    </lineage>
</organism>
<proteinExistence type="predicted"/>
<keyword evidence="2" id="KW-1185">Reference proteome</keyword>
<dbReference type="AlphaFoldDB" id="A0A2U1QFM8"/>
<sequence length="315" mass="36648">MVSELMFDSVVINRFDMRVWVDNGLGFYDFHKALPQALATALQRNPSSDPIVNENPLGYPNKKNPDPLHGAPTLIDAENWMTYLDKTFEVLECTKNQKWNALKTIEGEGFMDRIVWRDFLDVFYEHYFVVANREAYRREYVSIRKRSGESINCYMERFIRVAGIVGSMAGTAEEQAEKFKWTLHYETMRLLIKTKFSKVSEVANATKNLELEHVDFYSSRYEGGKKRGQDDHQDLSKQGRFMSLQPRAHGDRFHSSQSGQWKKGQNLHHIMGSLQIQMNHDGGYQRGQRQNQSRHLANDVLLCLWVVENLPVNDY</sequence>
<evidence type="ECO:0000313" key="1">
    <source>
        <dbReference type="EMBL" id="PWA96795.1"/>
    </source>
</evidence>
<evidence type="ECO:0000313" key="2">
    <source>
        <dbReference type="Proteomes" id="UP000245207"/>
    </source>
</evidence>
<reference evidence="1 2" key="1">
    <citation type="journal article" date="2018" name="Mol. Plant">
        <title>The genome of Artemisia annua provides insight into the evolution of Asteraceae family and artemisinin biosynthesis.</title>
        <authorList>
            <person name="Shen Q."/>
            <person name="Zhang L."/>
            <person name="Liao Z."/>
            <person name="Wang S."/>
            <person name="Yan T."/>
            <person name="Shi P."/>
            <person name="Liu M."/>
            <person name="Fu X."/>
            <person name="Pan Q."/>
            <person name="Wang Y."/>
            <person name="Lv Z."/>
            <person name="Lu X."/>
            <person name="Zhang F."/>
            <person name="Jiang W."/>
            <person name="Ma Y."/>
            <person name="Chen M."/>
            <person name="Hao X."/>
            <person name="Li L."/>
            <person name="Tang Y."/>
            <person name="Lv G."/>
            <person name="Zhou Y."/>
            <person name="Sun X."/>
            <person name="Brodelius P.E."/>
            <person name="Rose J.K.C."/>
            <person name="Tang K."/>
        </authorList>
    </citation>
    <scope>NUCLEOTIDE SEQUENCE [LARGE SCALE GENOMIC DNA]</scope>
    <source>
        <strain evidence="2">cv. Huhao1</strain>
        <tissue evidence="1">Leaf</tissue>
    </source>
</reference>
<protein>
    <submittedName>
        <fullName evidence="1">Zinc finger, CCHC-type, Retrotransposon gag domain protein</fullName>
    </submittedName>
</protein>